<dbReference type="Gene3D" id="3.30.420.10">
    <property type="entry name" value="Ribonuclease H-like superfamily/Ribonuclease H"/>
    <property type="match status" value="1"/>
</dbReference>
<dbReference type="InterPro" id="IPR036397">
    <property type="entry name" value="RNaseH_sf"/>
</dbReference>
<name>A0AAV0VJX0_9HEMI</name>
<dbReference type="GO" id="GO:0005634">
    <property type="term" value="C:nucleus"/>
    <property type="evidence" value="ECO:0007669"/>
    <property type="project" value="TreeGrafter"/>
</dbReference>
<dbReference type="PANTHER" id="PTHR19303">
    <property type="entry name" value="TRANSPOSON"/>
    <property type="match status" value="1"/>
</dbReference>
<dbReference type="GO" id="GO:0003677">
    <property type="term" value="F:DNA binding"/>
    <property type="evidence" value="ECO:0007669"/>
    <property type="project" value="TreeGrafter"/>
</dbReference>
<comment type="caution">
    <text evidence="2">The sequence shown here is derived from an EMBL/GenBank/DDBJ whole genome shotgun (WGS) entry which is preliminary data.</text>
</comment>
<feature type="domain" description="DDE-1" evidence="1">
    <location>
        <begin position="11"/>
        <end position="142"/>
    </location>
</feature>
<dbReference type="InterPro" id="IPR050863">
    <property type="entry name" value="CenT-Element_Derived"/>
</dbReference>
<evidence type="ECO:0000259" key="1">
    <source>
        <dbReference type="Pfam" id="PF03184"/>
    </source>
</evidence>
<dbReference type="Proteomes" id="UP001160148">
    <property type="component" value="Unassembled WGS sequence"/>
</dbReference>
<dbReference type="Pfam" id="PF03184">
    <property type="entry name" value="DDE_1"/>
    <property type="match status" value="1"/>
</dbReference>
<evidence type="ECO:0000313" key="3">
    <source>
        <dbReference type="Proteomes" id="UP001160148"/>
    </source>
</evidence>
<reference evidence="2 3" key="1">
    <citation type="submission" date="2023-01" db="EMBL/GenBank/DDBJ databases">
        <authorList>
            <person name="Whitehead M."/>
        </authorList>
    </citation>
    <scope>NUCLEOTIDE SEQUENCE [LARGE SCALE GENOMIC DNA]</scope>
</reference>
<evidence type="ECO:0000313" key="2">
    <source>
        <dbReference type="EMBL" id="CAI6342898.1"/>
    </source>
</evidence>
<proteinExistence type="predicted"/>
<protein>
    <recommendedName>
        <fullName evidence="1">DDE-1 domain-containing protein</fullName>
    </recommendedName>
</protein>
<accession>A0AAV0VJX0</accession>
<sequence length="314" mass="35683">MGRRNIFLSWYFPATYAATTNGWMEKEVFYNYFEKSFIKSTNPTPENPVLLIYDGHSSHVDLKLIDTAIKNNVTIMLLPPHSSHLLQPLDLAVFKSIKNEWDKILCSWCRNHQGQKLPKSELSKIICNIWTKLDPQIIKNGFRKSGIYPFNRTVVERSKFDPLKLSRYDENCQSDILLHDLPSTSYTTTAEETSTSYTSTAEEHSTSYTTTSVNIDTAEELSRNYITTDVAEGPTSYTNIDITECLSAENSTGNSNNLFEILLLNSMKQATFEKQTKRKITGGASVITSEEAVQILKEKSNLKNIPKHKTTKKN</sequence>
<dbReference type="AlphaFoldDB" id="A0AAV0VJX0"/>
<organism evidence="2 3">
    <name type="scientific">Macrosiphum euphorbiae</name>
    <name type="common">potato aphid</name>
    <dbReference type="NCBI Taxonomy" id="13131"/>
    <lineage>
        <taxon>Eukaryota</taxon>
        <taxon>Metazoa</taxon>
        <taxon>Ecdysozoa</taxon>
        <taxon>Arthropoda</taxon>
        <taxon>Hexapoda</taxon>
        <taxon>Insecta</taxon>
        <taxon>Pterygota</taxon>
        <taxon>Neoptera</taxon>
        <taxon>Paraneoptera</taxon>
        <taxon>Hemiptera</taxon>
        <taxon>Sternorrhyncha</taxon>
        <taxon>Aphidomorpha</taxon>
        <taxon>Aphidoidea</taxon>
        <taxon>Aphididae</taxon>
        <taxon>Macrosiphini</taxon>
        <taxon>Macrosiphum</taxon>
    </lineage>
</organism>
<dbReference type="EMBL" id="CARXXK010000001">
    <property type="protein sequence ID" value="CAI6342898.1"/>
    <property type="molecule type" value="Genomic_DNA"/>
</dbReference>
<gene>
    <name evidence="2" type="ORF">MEUPH1_LOCUS230</name>
</gene>
<dbReference type="PANTHER" id="PTHR19303:SF74">
    <property type="entry name" value="POGO TRANSPOSABLE ELEMENT WITH KRAB DOMAIN"/>
    <property type="match status" value="1"/>
</dbReference>
<dbReference type="InterPro" id="IPR004875">
    <property type="entry name" value="DDE_SF_endonuclease_dom"/>
</dbReference>
<keyword evidence="3" id="KW-1185">Reference proteome</keyword>